<feature type="region of interest" description="Disordered" evidence="1">
    <location>
        <begin position="61"/>
        <end position="96"/>
    </location>
</feature>
<dbReference type="Proteomes" id="UP000278807">
    <property type="component" value="Unassembled WGS sequence"/>
</dbReference>
<accession>A0A0R3TUF3</accession>
<name>A0A0R3TUF3_RODNA</name>
<reference evidence="2 3" key="2">
    <citation type="submission" date="2018-11" db="EMBL/GenBank/DDBJ databases">
        <authorList>
            <consortium name="Pathogen Informatics"/>
        </authorList>
    </citation>
    <scope>NUCLEOTIDE SEQUENCE [LARGE SCALE GENOMIC DNA]</scope>
</reference>
<dbReference type="AlphaFoldDB" id="A0A0R3TUF3"/>
<proteinExistence type="predicted"/>
<sequence>MQSRRPKFLHYFSRRTGSNFMGGDVDTLMDLDYLEEPQLTFRLNNNLFTVPSYLNWVSNKPRPPEMEPITSGESSISSRRGTGRRSSLNRLTGDGNMDLASQRLLFNEVDPKGQPAPSFSDMNSPTEGGWAAITSVASQGHKTSFLL</sequence>
<dbReference type="OrthoDB" id="6263689at2759"/>
<feature type="compositionally biased region" description="Low complexity" evidence="1">
    <location>
        <begin position="69"/>
        <end position="86"/>
    </location>
</feature>
<evidence type="ECO:0000256" key="1">
    <source>
        <dbReference type="SAM" id="MobiDB-lite"/>
    </source>
</evidence>
<reference evidence="4" key="1">
    <citation type="submission" date="2017-02" db="UniProtKB">
        <authorList>
            <consortium name="WormBaseParasite"/>
        </authorList>
    </citation>
    <scope>IDENTIFICATION</scope>
</reference>
<protein>
    <submittedName>
        <fullName evidence="4">Autophagy-related protein 13</fullName>
    </submittedName>
</protein>
<evidence type="ECO:0000313" key="3">
    <source>
        <dbReference type="Proteomes" id="UP000278807"/>
    </source>
</evidence>
<keyword evidence="3" id="KW-1185">Reference proteome</keyword>
<evidence type="ECO:0000313" key="2">
    <source>
        <dbReference type="EMBL" id="VDO10286.1"/>
    </source>
</evidence>
<dbReference type="EMBL" id="UZAE01013541">
    <property type="protein sequence ID" value="VDO10286.1"/>
    <property type="molecule type" value="Genomic_DNA"/>
</dbReference>
<evidence type="ECO:0000313" key="4">
    <source>
        <dbReference type="WBParaSite" id="HNAJ_0001138501-mRNA-1"/>
    </source>
</evidence>
<organism evidence="4">
    <name type="scientific">Rodentolepis nana</name>
    <name type="common">Dwarf tapeworm</name>
    <name type="synonym">Hymenolepis nana</name>
    <dbReference type="NCBI Taxonomy" id="102285"/>
    <lineage>
        <taxon>Eukaryota</taxon>
        <taxon>Metazoa</taxon>
        <taxon>Spiralia</taxon>
        <taxon>Lophotrochozoa</taxon>
        <taxon>Platyhelminthes</taxon>
        <taxon>Cestoda</taxon>
        <taxon>Eucestoda</taxon>
        <taxon>Cyclophyllidea</taxon>
        <taxon>Hymenolepididae</taxon>
        <taxon>Rodentolepis</taxon>
    </lineage>
</organism>
<gene>
    <name evidence="2" type="ORF">HNAJ_LOCUS11375</name>
</gene>
<dbReference type="WBParaSite" id="HNAJ_0001138501-mRNA-1">
    <property type="protein sequence ID" value="HNAJ_0001138501-mRNA-1"/>
    <property type="gene ID" value="HNAJ_0001138501"/>
</dbReference>